<dbReference type="Gene3D" id="3.30.2310.20">
    <property type="entry name" value="RelE-like"/>
    <property type="match status" value="1"/>
</dbReference>
<reference evidence="1 2" key="1">
    <citation type="journal article" date="2023" name="Microbiol. Spectr.">
        <title>Symbiosis of Carpenter Bees with Uncharacterized Lactic Acid Bacteria Showing NAD Auxotrophy.</title>
        <authorList>
            <person name="Kawasaki S."/>
            <person name="Ozawa K."/>
            <person name="Mori T."/>
            <person name="Yamamoto A."/>
            <person name="Ito M."/>
            <person name="Ohkuma M."/>
            <person name="Sakamoto M."/>
            <person name="Matsutani M."/>
        </authorList>
    </citation>
    <scope>NUCLEOTIDE SEQUENCE [LARGE SCALE GENOMIC DNA]</scope>
    <source>
        <strain evidence="1 2">Kim37-2</strain>
    </source>
</reference>
<proteinExistence type="predicted"/>
<dbReference type="InterPro" id="IPR035093">
    <property type="entry name" value="RelE/ParE_toxin_dom_sf"/>
</dbReference>
<dbReference type="Pfam" id="PF15738">
    <property type="entry name" value="YafQ_toxin"/>
    <property type="match status" value="1"/>
</dbReference>
<evidence type="ECO:0000313" key="1">
    <source>
        <dbReference type="EMBL" id="BDR52351.1"/>
    </source>
</evidence>
<evidence type="ECO:0000313" key="2">
    <source>
        <dbReference type="Proteomes" id="UP001321766"/>
    </source>
</evidence>
<protein>
    <recommendedName>
        <fullName evidence="3">Type II toxin-antitoxin system mRNA interferase toxin, RelE/StbE family</fullName>
    </recommendedName>
</protein>
<evidence type="ECO:0008006" key="3">
    <source>
        <dbReference type="Google" id="ProtNLM"/>
    </source>
</evidence>
<dbReference type="InterPro" id="IPR004386">
    <property type="entry name" value="Toxin_YafQ-like"/>
</dbReference>
<sequence>MFEIGFSGEYLSDFRRLSRRLPSCAYELMDIIFNELQETGTVSQSYGPHVLVKTGGVYNGCMEFHVRDDVLVLYSPARPKRALTMRRICTHAELTSGRFGREWPTDI</sequence>
<dbReference type="EMBL" id="AP026798">
    <property type="protein sequence ID" value="BDR52351.1"/>
    <property type="molecule type" value="Genomic_DNA"/>
</dbReference>
<keyword evidence="2" id="KW-1185">Reference proteome</keyword>
<name>A0ABM8B690_9BIFI</name>
<organism evidence="1 2">
    <name type="scientific">Bombiscardovia nodaiensis</name>
    <dbReference type="NCBI Taxonomy" id="2932181"/>
    <lineage>
        <taxon>Bacteria</taxon>
        <taxon>Bacillati</taxon>
        <taxon>Actinomycetota</taxon>
        <taxon>Actinomycetes</taxon>
        <taxon>Bifidobacteriales</taxon>
        <taxon>Bifidobacteriaceae</taxon>
        <taxon>Bombiscardovia</taxon>
    </lineage>
</organism>
<accession>A0ABM8B690</accession>
<dbReference type="Proteomes" id="UP001321766">
    <property type="component" value="Chromosome"/>
</dbReference>
<gene>
    <name evidence="1" type="ORF">KIM372_02580</name>
</gene>
<dbReference type="SUPFAM" id="SSF143011">
    <property type="entry name" value="RelE-like"/>
    <property type="match status" value="1"/>
</dbReference>